<evidence type="ECO:0000313" key="13">
    <source>
        <dbReference type="EMBL" id="ELV07351.1"/>
    </source>
</evidence>
<feature type="domain" description="CyaD-like alpha-helical hairpin" evidence="11">
    <location>
        <begin position="53"/>
        <end position="245"/>
    </location>
</feature>
<evidence type="ECO:0000259" key="12">
    <source>
        <dbReference type="Pfam" id="PF26002"/>
    </source>
</evidence>
<dbReference type="Pfam" id="PF25988">
    <property type="entry name" value="HH_CyaD"/>
    <property type="match status" value="1"/>
</dbReference>
<dbReference type="PANTHER" id="PTHR30386:SF27">
    <property type="entry name" value="MEMBRANE FUSION PROTEIN (MFP) FAMILY PROTEIN"/>
    <property type="match status" value="1"/>
</dbReference>
<evidence type="ECO:0000256" key="7">
    <source>
        <dbReference type="ARBA" id="ARBA00022989"/>
    </source>
</evidence>
<evidence type="ECO:0000256" key="4">
    <source>
        <dbReference type="ARBA" id="ARBA00022475"/>
    </source>
</evidence>
<keyword evidence="10" id="KW-0175">Coiled coil</keyword>
<comment type="similarity">
    <text evidence="2 9">Belongs to the membrane fusion protein (MFP) (TC 8.A.1) family.</text>
</comment>
<evidence type="ECO:0000259" key="11">
    <source>
        <dbReference type="Pfam" id="PF25988"/>
    </source>
</evidence>
<keyword evidence="7" id="KW-1133">Transmembrane helix</keyword>
<proteinExistence type="inferred from homology"/>
<dbReference type="InterPro" id="IPR058982">
    <property type="entry name" value="Beta-barrel_AprE"/>
</dbReference>
<comment type="subcellular location">
    <subcellularLocation>
        <location evidence="1 9">Cell inner membrane</location>
        <topology evidence="1 9">Single-pass membrane protein</topology>
    </subcellularLocation>
</comment>
<dbReference type="GO" id="GO:0015031">
    <property type="term" value="P:protein transport"/>
    <property type="evidence" value="ECO:0007669"/>
    <property type="project" value="InterPro"/>
</dbReference>
<gene>
    <name evidence="13" type="ORF">F387_01905</name>
</gene>
<dbReference type="InterPro" id="IPR059040">
    <property type="entry name" value="HH_CyaD-like"/>
</dbReference>
<keyword evidence="3 9" id="KW-0813">Transport</keyword>
<dbReference type="Gene3D" id="2.40.50.100">
    <property type="match status" value="1"/>
</dbReference>
<feature type="domain" description="AprE-like beta-barrel" evidence="12">
    <location>
        <begin position="287"/>
        <end position="374"/>
    </location>
</feature>
<protein>
    <recommendedName>
        <fullName evidence="9">Membrane fusion protein (MFP) family protein</fullName>
    </recommendedName>
</protein>
<comment type="caution">
    <text evidence="13">The sequence shown here is derived from an EMBL/GenBank/DDBJ whole genome shotgun (WGS) entry which is preliminary data.</text>
</comment>
<dbReference type="InterPro" id="IPR050739">
    <property type="entry name" value="MFP"/>
</dbReference>
<dbReference type="NCBIfam" id="TIGR01843">
    <property type="entry name" value="type_I_hlyD"/>
    <property type="match status" value="1"/>
</dbReference>
<keyword evidence="5 9" id="KW-0997">Cell inner membrane</keyword>
<keyword evidence="4 9" id="KW-1003">Cell membrane</keyword>
<dbReference type="AlphaFoldDB" id="L8XYF7"/>
<evidence type="ECO:0000256" key="10">
    <source>
        <dbReference type="SAM" id="Coils"/>
    </source>
</evidence>
<evidence type="ECO:0000256" key="8">
    <source>
        <dbReference type="ARBA" id="ARBA00023136"/>
    </source>
</evidence>
<dbReference type="PATRIC" id="fig|1261130.3.peg.1830"/>
<sequence>MEVVATAQGKTVLSGRSKAIKSLEDGGIVKIYVKNGDEVKKDDPLVTLDFLGADQDYEKAEQSLEAATLLKYRSEALIKALQNQEMPLITEEATERITIDELKQAEQLVQNQYQLWQSQDDRYGSAIRQKDAEYRTTNAQVDKLTQNIELIEEELQDYEKLSNNKSKGVSKHQYNQKRQDHINAKHELASQESRLIEINEGKIQLEKERQYTEYQLKQETLNGLREAQELIPQYLADSQRAKHRMDQAHIKAPANGTVQQLNIHTEGGVVSHGEELMVIVPEGDFMEVEALVPNKDIGFIEHNQEVVIKVESFPYTRYGYITGRVKSISFDAIEHQDYGLVYQAIIKLDKDFLMINEKKIPLTAGMNVTVEIKIRERRVIDYFLSPLQTKVDESMREL</sequence>
<organism evidence="13 14">
    <name type="scientific">Wohlfahrtiimonas chitiniclastica SH04</name>
    <dbReference type="NCBI Taxonomy" id="1261130"/>
    <lineage>
        <taxon>Bacteria</taxon>
        <taxon>Pseudomonadati</taxon>
        <taxon>Pseudomonadota</taxon>
        <taxon>Gammaproteobacteria</taxon>
        <taxon>Cardiobacteriales</taxon>
        <taxon>Ignatzschineriaceae</taxon>
        <taxon>Wohlfahrtiimonas</taxon>
    </lineage>
</organism>
<dbReference type="EMBL" id="AOBV01000014">
    <property type="protein sequence ID" value="ELV07351.1"/>
    <property type="molecule type" value="Genomic_DNA"/>
</dbReference>
<dbReference type="PANTHER" id="PTHR30386">
    <property type="entry name" value="MEMBRANE FUSION SUBUNIT OF EMRAB-TOLC MULTIDRUG EFFLUX PUMP"/>
    <property type="match status" value="1"/>
</dbReference>
<dbReference type="PRINTS" id="PR01490">
    <property type="entry name" value="RTXTOXIND"/>
</dbReference>
<dbReference type="GO" id="GO:0005886">
    <property type="term" value="C:plasma membrane"/>
    <property type="evidence" value="ECO:0007669"/>
    <property type="project" value="UniProtKB-SubCell"/>
</dbReference>
<feature type="coiled-coil region" evidence="10">
    <location>
        <begin position="99"/>
        <end position="161"/>
    </location>
</feature>
<evidence type="ECO:0000256" key="3">
    <source>
        <dbReference type="ARBA" id="ARBA00022448"/>
    </source>
</evidence>
<dbReference type="Gene3D" id="2.40.30.170">
    <property type="match status" value="1"/>
</dbReference>
<evidence type="ECO:0000313" key="14">
    <source>
        <dbReference type="Proteomes" id="UP000011617"/>
    </source>
</evidence>
<keyword evidence="6" id="KW-0812">Transmembrane</keyword>
<evidence type="ECO:0000256" key="5">
    <source>
        <dbReference type="ARBA" id="ARBA00022519"/>
    </source>
</evidence>
<keyword evidence="14" id="KW-1185">Reference proteome</keyword>
<dbReference type="HOGENOM" id="CLU_023976_2_0_6"/>
<evidence type="ECO:0000256" key="1">
    <source>
        <dbReference type="ARBA" id="ARBA00004377"/>
    </source>
</evidence>
<name>L8XYF7_9GAMM</name>
<evidence type="ECO:0000256" key="6">
    <source>
        <dbReference type="ARBA" id="ARBA00022692"/>
    </source>
</evidence>
<evidence type="ECO:0000256" key="2">
    <source>
        <dbReference type="ARBA" id="ARBA00009477"/>
    </source>
</evidence>
<keyword evidence="8" id="KW-0472">Membrane</keyword>
<evidence type="ECO:0000256" key="9">
    <source>
        <dbReference type="RuleBase" id="RU365093"/>
    </source>
</evidence>
<dbReference type="InterPro" id="IPR010129">
    <property type="entry name" value="T1SS_HlyD"/>
</dbReference>
<accession>L8XYF7</accession>
<dbReference type="Proteomes" id="UP000011617">
    <property type="component" value="Unassembled WGS sequence"/>
</dbReference>
<reference evidence="13 14" key="1">
    <citation type="journal article" date="2013" name="Genome Announc.">
        <title>Complete Genome Sequence of Wohlfahrtiimonas chitiniclastica Strain SH04, Isolated from Chrysomya megacephala Collected from Pudong International Airport in China.</title>
        <authorList>
            <person name="Cao X.M."/>
            <person name="Chen T."/>
            <person name="Xu L.Z."/>
            <person name="Yao L.S."/>
            <person name="Qi J."/>
            <person name="Zhang X.L."/>
            <person name="Yan Q.L."/>
            <person name="Deng Y.H."/>
            <person name="Guo T.Y."/>
            <person name="Wang J."/>
            <person name="Hu K.X."/>
            <person name="Xu B.L."/>
        </authorList>
    </citation>
    <scope>NUCLEOTIDE SEQUENCE [LARGE SCALE GENOMIC DNA]</scope>
    <source>
        <strain evidence="13 14">SH04</strain>
    </source>
</reference>
<dbReference type="Pfam" id="PF26002">
    <property type="entry name" value="Beta-barrel_AprE"/>
    <property type="match status" value="1"/>
</dbReference>